<sequence>MVAALAAAAVLTAILPAAATGGTIWTTLPSMPTARAGVASAAAPCPPGQTGICVYTVGGENLAGQPLASAESYNRITNAWSTLPPMPTARSNAAAATAACPPGQTGTCLYVIGGVVISGESQTPQTVVQSYNPVTNAWSTVAPLR</sequence>
<keyword evidence="1" id="KW-0880">Kelch repeat</keyword>
<evidence type="ECO:0000256" key="3">
    <source>
        <dbReference type="SAM" id="SignalP"/>
    </source>
</evidence>
<dbReference type="InterPro" id="IPR015915">
    <property type="entry name" value="Kelch-typ_b-propeller"/>
</dbReference>
<accession>A0A0F4IQT4</accession>
<keyword evidence="3" id="KW-0732">Signal</keyword>
<dbReference type="PANTHER" id="PTHR46344">
    <property type="entry name" value="OS02G0202900 PROTEIN"/>
    <property type="match status" value="1"/>
</dbReference>
<gene>
    <name evidence="4" type="ORF">VR44_36540</name>
</gene>
<name>A0A0F4IQT4_9ACTN</name>
<dbReference type="Gene3D" id="2.120.10.80">
    <property type="entry name" value="Kelch-type beta propeller"/>
    <property type="match status" value="1"/>
</dbReference>
<feature type="non-terminal residue" evidence="4">
    <location>
        <position position="145"/>
    </location>
</feature>
<dbReference type="EMBL" id="JZWV01001309">
    <property type="protein sequence ID" value="KJY24019.1"/>
    <property type="molecule type" value="Genomic_DNA"/>
</dbReference>
<keyword evidence="5" id="KW-1185">Reference proteome</keyword>
<reference evidence="4 5" key="1">
    <citation type="submission" date="2015-02" db="EMBL/GenBank/DDBJ databases">
        <authorList>
            <person name="Ju K.-S."/>
            <person name="Doroghazi J.R."/>
            <person name="Metcalf W."/>
        </authorList>
    </citation>
    <scope>NUCLEOTIDE SEQUENCE [LARGE SCALE GENOMIC DNA]</scope>
    <source>
        <strain evidence="4 5">NRRL ISP-5550</strain>
    </source>
</reference>
<evidence type="ECO:0000313" key="4">
    <source>
        <dbReference type="EMBL" id="KJY24019.1"/>
    </source>
</evidence>
<evidence type="ECO:0000256" key="1">
    <source>
        <dbReference type="ARBA" id="ARBA00022441"/>
    </source>
</evidence>
<organism evidence="4 5">
    <name type="scientific">Streptomyces katrae</name>
    <dbReference type="NCBI Taxonomy" id="68223"/>
    <lineage>
        <taxon>Bacteria</taxon>
        <taxon>Bacillati</taxon>
        <taxon>Actinomycetota</taxon>
        <taxon>Actinomycetes</taxon>
        <taxon>Kitasatosporales</taxon>
        <taxon>Streptomycetaceae</taxon>
        <taxon>Streptomyces</taxon>
    </lineage>
</organism>
<dbReference type="InterPro" id="IPR006652">
    <property type="entry name" value="Kelch_1"/>
</dbReference>
<evidence type="ECO:0008006" key="6">
    <source>
        <dbReference type="Google" id="ProtNLM"/>
    </source>
</evidence>
<dbReference type="PANTHER" id="PTHR46344:SF27">
    <property type="entry name" value="KELCH REPEAT SUPERFAMILY PROTEIN"/>
    <property type="match status" value="1"/>
</dbReference>
<dbReference type="RefSeq" id="WP_045951968.1">
    <property type="nucleotide sequence ID" value="NZ_JZWV01001309.1"/>
</dbReference>
<dbReference type="Proteomes" id="UP000033551">
    <property type="component" value="Unassembled WGS sequence"/>
</dbReference>
<dbReference type="AlphaFoldDB" id="A0A0F4IQT4"/>
<comment type="caution">
    <text evidence="4">The sequence shown here is derived from an EMBL/GenBank/DDBJ whole genome shotgun (WGS) entry which is preliminary data.</text>
</comment>
<proteinExistence type="predicted"/>
<evidence type="ECO:0000256" key="2">
    <source>
        <dbReference type="ARBA" id="ARBA00022737"/>
    </source>
</evidence>
<feature type="signal peptide" evidence="3">
    <location>
        <begin position="1"/>
        <end position="19"/>
    </location>
</feature>
<dbReference type="SUPFAM" id="SSF117281">
    <property type="entry name" value="Kelch motif"/>
    <property type="match status" value="1"/>
</dbReference>
<feature type="chain" id="PRO_5002470057" description="Galactose oxidase" evidence="3">
    <location>
        <begin position="20"/>
        <end position="145"/>
    </location>
</feature>
<dbReference type="Pfam" id="PF01344">
    <property type="entry name" value="Kelch_1"/>
    <property type="match status" value="2"/>
</dbReference>
<evidence type="ECO:0000313" key="5">
    <source>
        <dbReference type="Proteomes" id="UP000033551"/>
    </source>
</evidence>
<dbReference type="SMART" id="SM00612">
    <property type="entry name" value="Kelch"/>
    <property type="match status" value="1"/>
</dbReference>
<protein>
    <recommendedName>
        <fullName evidence="6">Galactose oxidase</fullName>
    </recommendedName>
</protein>
<keyword evidence="2" id="KW-0677">Repeat</keyword>